<evidence type="ECO:0000313" key="2">
    <source>
        <dbReference type="EMBL" id="KAL2545543.1"/>
    </source>
</evidence>
<feature type="region of interest" description="Disordered" evidence="1">
    <location>
        <begin position="285"/>
        <end position="341"/>
    </location>
</feature>
<keyword evidence="3" id="KW-1185">Reference proteome</keyword>
<name>A0ABD1W9P6_9LAMI</name>
<evidence type="ECO:0000313" key="3">
    <source>
        <dbReference type="Proteomes" id="UP001604277"/>
    </source>
</evidence>
<organism evidence="2 3">
    <name type="scientific">Forsythia ovata</name>
    <dbReference type="NCBI Taxonomy" id="205694"/>
    <lineage>
        <taxon>Eukaryota</taxon>
        <taxon>Viridiplantae</taxon>
        <taxon>Streptophyta</taxon>
        <taxon>Embryophyta</taxon>
        <taxon>Tracheophyta</taxon>
        <taxon>Spermatophyta</taxon>
        <taxon>Magnoliopsida</taxon>
        <taxon>eudicotyledons</taxon>
        <taxon>Gunneridae</taxon>
        <taxon>Pentapetalae</taxon>
        <taxon>asterids</taxon>
        <taxon>lamiids</taxon>
        <taxon>Lamiales</taxon>
        <taxon>Oleaceae</taxon>
        <taxon>Forsythieae</taxon>
        <taxon>Forsythia</taxon>
    </lineage>
</organism>
<dbReference type="AlphaFoldDB" id="A0ABD1W9P6"/>
<evidence type="ECO:0000256" key="1">
    <source>
        <dbReference type="SAM" id="MobiDB-lite"/>
    </source>
</evidence>
<sequence length="377" mass="42138">MELTDNEFVRDDQEKWNWKRGDSHVVDGLEIVTEISYKELYVKLLDLCNVDSSLHKLEMRFLLPGDAMFAEPIQITLDKHVHWYVGLTKQGQPHPIYVTRVSKGPSLVNDKTNAVEPGELEHKIETETLLFNNIQSQGNDYWQDLEILLENDVRLQANDDNKVDENVDDYRDGMNINAYDQNVESPAGNSKITVSNYSSGPEVVEDNQFTDEQLLYIRTLIVLPPVVKRQTGRKRISRIASAREFPKRHKCVGGIVEDASLPHLASPTASGSRPTVLQEPETVVGNPHILPAPEARANIPSPSNPARPVPLLENVRQSAKKKPKVECGEQASQTSMSPSPRKCEYINIGARQDKLDPSVVGKLPPAVALAATSVHKY</sequence>
<dbReference type="Proteomes" id="UP001604277">
    <property type="component" value="Unassembled WGS sequence"/>
</dbReference>
<protein>
    <submittedName>
        <fullName evidence="2">Uncharacterized protein</fullName>
    </submittedName>
</protein>
<comment type="caution">
    <text evidence="2">The sequence shown here is derived from an EMBL/GenBank/DDBJ whole genome shotgun (WGS) entry which is preliminary data.</text>
</comment>
<reference evidence="3" key="1">
    <citation type="submission" date="2024-07" db="EMBL/GenBank/DDBJ databases">
        <title>Two chromosome-level genome assemblies of Korean endemic species Abeliophyllum distichum and Forsythia ovata (Oleaceae).</title>
        <authorList>
            <person name="Jang H."/>
        </authorList>
    </citation>
    <scope>NUCLEOTIDE SEQUENCE [LARGE SCALE GENOMIC DNA]</scope>
</reference>
<accession>A0ABD1W9P6</accession>
<proteinExistence type="predicted"/>
<dbReference type="EMBL" id="JBFOLJ010000004">
    <property type="protein sequence ID" value="KAL2545543.1"/>
    <property type="molecule type" value="Genomic_DNA"/>
</dbReference>
<gene>
    <name evidence="2" type="ORF">Fot_14776</name>
</gene>